<proteinExistence type="predicted"/>
<protein>
    <submittedName>
        <fullName evidence="1">Uncharacterized protein</fullName>
    </submittedName>
</protein>
<evidence type="ECO:0000313" key="2">
    <source>
        <dbReference type="Proteomes" id="UP000827986"/>
    </source>
</evidence>
<organism evidence="1 2">
    <name type="scientific">Mauremys mutica</name>
    <name type="common">yellowpond turtle</name>
    <dbReference type="NCBI Taxonomy" id="74926"/>
    <lineage>
        <taxon>Eukaryota</taxon>
        <taxon>Metazoa</taxon>
        <taxon>Chordata</taxon>
        <taxon>Craniata</taxon>
        <taxon>Vertebrata</taxon>
        <taxon>Euteleostomi</taxon>
        <taxon>Archelosauria</taxon>
        <taxon>Testudinata</taxon>
        <taxon>Testudines</taxon>
        <taxon>Cryptodira</taxon>
        <taxon>Durocryptodira</taxon>
        <taxon>Testudinoidea</taxon>
        <taxon>Geoemydidae</taxon>
        <taxon>Geoemydinae</taxon>
        <taxon>Mauremys</taxon>
    </lineage>
</organism>
<keyword evidence="2" id="KW-1185">Reference proteome</keyword>
<reference evidence="1" key="1">
    <citation type="submission" date="2021-09" db="EMBL/GenBank/DDBJ databases">
        <title>The genome of Mauremys mutica provides insights into the evolution of semi-aquatic lifestyle.</title>
        <authorList>
            <person name="Gong S."/>
            <person name="Gao Y."/>
        </authorList>
    </citation>
    <scope>NUCLEOTIDE SEQUENCE</scope>
    <source>
        <strain evidence="1">MM-2020</strain>
        <tissue evidence="1">Muscle</tissue>
    </source>
</reference>
<accession>A0A9D3XIB1</accession>
<dbReference type="Proteomes" id="UP000827986">
    <property type="component" value="Unassembled WGS sequence"/>
</dbReference>
<dbReference type="EMBL" id="JAHDVG010000470">
    <property type="protein sequence ID" value="KAH1180266.1"/>
    <property type="molecule type" value="Genomic_DNA"/>
</dbReference>
<dbReference type="AlphaFoldDB" id="A0A9D3XIB1"/>
<gene>
    <name evidence="1" type="ORF">KIL84_009102</name>
</gene>
<sequence length="59" mass="6607">MVFPFNLDFPGSHASGMPLGFQCEVSEKQHLKLAGTKKTHLLPITICQDMWMEKVTGET</sequence>
<comment type="caution">
    <text evidence="1">The sequence shown here is derived from an EMBL/GenBank/DDBJ whole genome shotgun (WGS) entry which is preliminary data.</text>
</comment>
<name>A0A9D3XIB1_9SAUR</name>
<evidence type="ECO:0000313" key="1">
    <source>
        <dbReference type="EMBL" id="KAH1180266.1"/>
    </source>
</evidence>